<dbReference type="RefSeq" id="WP_145713731.1">
    <property type="nucleotide sequence ID" value="NZ_BSPF01000125.1"/>
</dbReference>
<name>A0A562PD97_9HYPH</name>
<organism evidence="2 3">
    <name type="scientific">Mesorhizobium tianshanense</name>
    <dbReference type="NCBI Taxonomy" id="39844"/>
    <lineage>
        <taxon>Bacteria</taxon>
        <taxon>Pseudomonadati</taxon>
        <taxon>Pseudomonadota</taxon>
        <taxon>Alphaproteobacteria</taxon>
        <taxon>Hyphomicrobiales</taxon>
        <taxon>Phyllobacteriaceae</taxon>
        <taxon>Mesorhizobium</taxon>
    </lineage>
</organism>
<dbReference type="Proteomes" id="UP000317122">
    <property type="component" value="Unassembled WGS sequence"/>
</dbReference>
<evidence type="ECO:0000256" key="1">
    <source>
        <dbReference type="SAM" id="SignalP"/>
    </source>
</evidence>
<proteinExistence type="predicted"/>
<keyword evidence="3" id="KW-1185">Reference proteome</keyword>
<protein>
    <submittedName>
        <fullName evidence="2">Uncharacterized protein</fullName>
    </submittedName>
</protein>
<gene>
    <name evidence="2" type="ORF">IQ26_00764</name>
</gene>
<dbReference type="AlphaFoldDB" id="A0A562PD97"/>
<feature type="chain" id="PRO_5021746289" evidence="1">
    <location>
        <begin position="28"/>
        <end position="103"/>
    </location>
</feature>
<sequence length="103" mass="10876">MKQRTITFHSIGAAIVMSALVAGAATAAQMKAVGPQPGDCKRAYEAVNGPSLPVAQAMWVQLVASKYGNKWAQWAGAKNKSITPLGGSQFQARAKPCFYQPVP</sequence>
<dbReference type="EMBL" id="VLKT01000003">
    <property type="protein sequence ID" value="TWI42389.1"/>
    <property type="molecule type" value="Genomic_DNA"/>
</dbReference>
<reference evidence="2 3" key="1">
    <citation type="journal article" date="2015" name="Stand. Genomic Sci.">
        <title>Genomic Encyclopedia of Bacterial and Archaeal Type Strains, Phase III: the genomes of soil and plant-associated and newly described type strains.</title>
        <authorList>
            <person name="Whitman W.B."/>
            <person name="Woyke T."/>
            <person name="Klenk H.P."/>
            <person name="Zhou Y."/>
            <person name="Lilburn T.G."/>
            <person name="Beck B.J."/>
            <person name="De Vos P."/>
            <person name="Vandamme P."/>
            <person name="Eisen J.A."/>
            <person name="Garrity G."/>
            <person name="Hugenholtz P."/>
            <person name="Kyrpides N.C."/>
        </authorList>
    </citation>
    <scope>NUCLEOTIDE SEQUENCE [LARGE SCALE GENOMIC DNA]</scope>
    <source>
        <strain evidence="2 3">CGMCC 1.2546</strain>
    </source>
</reference>
<accession>A0A562PD97</accession>
<feature type="signal peptide" evidence="1">
    <location>
        <begin position="1"/>
        <end position="27"/>
    </location>
</feature>
<comment type="caution">
    <text evidence="2">The sequence shown here is derived from an EMBL/GenBank/DDBJ whole genome shotgun (WGS) entry which is preliminary data.</text>
</comment>
<evidence type="ECO:0000313" key="3">
    <source>
        <dbReference type="Proteomes" id="UP000317122"/>
    </source>
</evidence>
<evidence type="ECO:0000313" key="2">
    <source>
        <dbReference type="EMBL" id="TWI42389.1"/>
    </source>
</evidence>
<dbReference type="OrthoDB" id="9968573at2"/>
<keyword evidence="1" id="KW-0732">Signal</keyword>